<dbReference type="GO" id="GO:0005886">
    <property type="term" value="C:plasma membrane"/>
    <property type="evidence" value="ECO:0000318"/>
    <property type="project" value="GO_Central"/>
</dbReference>
<evidence type="ECO:0000313" key="6">
    <source>
        <dbReference type="Proteomes" id="UP000001038"/>
    </source>
</evidence>
<dbReference type="Proteomes" id="UP000001038">
    <property type="component" value="Chromosome 22"/>
</dbReference>
<dbReference type="AlphaFoldDB" id="A0A3B3HIS9"/>
<dbReference type="SUPFAM" id="SSF48726">
    <property type="entry name" value="Immunoglobulin"/>
    <property type="match status" value="1"/>
</dbReference>
<protein>
    <recommendedName>
        <fullName evidence="4">Ig-like domain-containing protein</fullName>
    </recommendedName>
</protein>
<keyword evidence="2" id="KW-0391">Immunity</keyword>
<feature type="region of interest" description="Disordered" evidence="3">
    <location>
        <begin position="124"/>
        <end position="151"/>
    </location>
</feature>
<dbReference type="Gene3D" id="2.60.40.10">
    <property type="entry name" value="Immunoglobulins"/>
    <property type="match status" value="1"/>
</dbReference>
<evidence type="ECO:0000256" key="2">
    <source>
        <dbReference type="ARBA" id="ARBA00022859"/>
    </source>
</evidence>
<proteinExistence type="predicted"/>
<dbReference type="SMART" id="SM00406">
    <property type="entry name" value="IGv"/>
    <property type="match status" value="1"/>
</dbReference>
<dbReference type="CDD" id="cd00099">
    <property type="entry name" value="IgV"/>
    <property type="match status" value="1"/>
</dbReference>
<dbReference type="InterPro" id="IPR007110">
    <property type="entry name" value="Ig-like_dom"/>
</dbReference>
<feature type="domain" description="Ig-like" evidence="4">
    <location>
        <begin position="18"/>
        <end position="115"/>
    </location>
</feature>
<evidence type="ECO:0000313" key="5">
    <source>
        <dbReference type="Ensembl" id="ENSORLP00000031597.1"/>
    </source>
</evidence>
<evidence type="ECO:0000256" key="3">
    <source>
        <dbReference type="SAM" id="MobiDB-lite"/>
    </source>
</evidence>
<reference evidence="5" key="3">
    <citation type="submission" date="2025-09" db="UniProtKB">
        <authorList>
            <consortium name="Ensembl"/>
        </authorList>
    </citation>
    <scope>IDENTIFICATION</scope>
    <source>
        <strain evidence="5">Hd-rR</strain>
    </source>
</reference>
<reference evidence="5" key="2">
    <citation type="submission" date="2025-08" db="UniProtKB">
        <authorList>
            <consortium name="Ensembl"/>
        </authorList>
    </citation>
    <scope>IDENTIFICATION</scope>
    <source>
        <strain evidence="5">Hd-rR</strain>
    </source>
</reference>
<dbReference type="GeneTree" id="ENSGT00940000166007"/>
<dbReference type="PANTHER" id="PTHR23268:SF102">
    <property type="entry name" value="IMMUNOGLOBULIN V-SET DOMAIN-CONTAINING PROTEIN"/>
    <property type="match status" value="1"/>
</dbReference>
<name>A0A3B3HIS9_ORYLA</name>
<dbReference type="GO" id="GO:0007166">
    <property type="term" value="P:cell surface receptor signaling pathway"/>
    <property type="evidence" value="ECO:0000318"/>
    <property type="project" value="GO_Central"/>
</dbReference>
<dbReference type="Bgee" id="ENSORLG00000027543">
    <property type="expression patterns" value="Expressed in pharyngeal gill and 6 other cell types or tissues"/>
</dbReference>
<evidence type="ECO:0000259" key="4">
    <source>
        <dbReference type="PROSITE" id="PS50835"/>
    </source>
</evidence>
<evidence type="ECO:0000256" key="1">
    <source>
        <dbReference type="ARBA" id="ARBA00022729"/>
    </source>
</evidence>
<dbReference type="GO" id="GO:0002376">
    <property type="term" value="P:immune system process"/>
    <property type="evidence" value="ECO:0007669"/>
    <property type="project" value="UniProtKB-KW"/>
</dbReference>
<dbReference type="InterPro" id="IPR050413">
    <property type="entry name" value="TCR_beta_variable"/>
</dbReference>
<keyword evidence="1" id="KW-0732">Signal</keyword>
<sequence>MSAFPPLLKTRLFFLTAPSSNAVQQTPPSLIRSPGQPVPSQIYCSHSITSFDNILWYKQDSGGALKYLGYLNLQFPYPENDVKETLSFSGDGRSHSNLSFSRLSEDDSAVYFCAARRAQCSGASRRQCKNPADGAKHLRSRHRKNTSEKQW</sequence>
<organism evidence="5 6">
    <name type="scientific">Oryzias latipes</name>
    <name type="common">Japanese rice fish</name>
    <name type="synonym">Japanese killifish</name>
    <dbReference type="NCBI Taxonomy" id="8090"/>
    <lineage>
        <taxon>Eukaryota</taxon>
        <taxon>Metazoa</taxon>
        <taxon>Chordata</taxon>
        <taxon>Craniata</taxon>
        <taxon>Vertebrata</taxon>
        <taxon>Euteleostomi</taxon>
        <taxon>Actinopterygii</taxon>
        <taxon>Neopterygii</taxon>
        <taxon>Teleostei</taxon>
        <taxon>Neoteleostei</taxon>
        <taxon>Acanthomorphata</taxon>
        <taxon>Ovalentaria</taxon>
        <taxon>Atherinomorphae</taxon>
        <taxon>Beloniformes</taxon>
        <taxon>Adrianichthyidae</taxon>
        <taxon>Oryziinae</taxon>
        <taxon>Oryzias</taxon>
    </lineage>
</organism>
<reference evidence="5 6" key="1">
    <citation type="journal article" date="2007" name="Nature">
        <title>The medaka draft genome and insights into vertebrate genome evolution.</title>
        <authorList>
            <person name="Kasahara M."/>
            <person name="Naruse K."/>
            <person name="Sasaki S."/>
            <person name="Nakatani Y."/>
            <person name="Qu W."/>
            <person name="Ahsan B."/>
            <person name="Yamada T."/>
            <person name="Nagayasu Y."/>
            <person name="Doi K."/>
            <person name="Kasai Y."/>
            <person name="Jindo T."/>
            <person name="Kobayashi D."/>
            <person name="Shimada A."/>
            <person name="Toyoda A."/>
            <person name="Kuroki Y."/>
            <person name="Fujiyama A."/>
            <person name="Sasaki T."/>
            <person name="Shimizu A."/>
            <person name="Asakawa S."/>
            <person name="Shimizu N."/>
            <person name="Hashimoto S."/>
            <person name="Yang J."/>
            <person name="Lee Y."/>
            <person name="Matsushima K."/>
            <person name="Sugano S."/>
            <person name="Sakaizumi M."/>
            <person name="Narita T."/>
            <person name="Ohishi K."/>
            <person name="Haga S."/>
            <person name="Ohta F."/>
            <person name="Nomoto H."/>
            <person name="Nogata K."/>
            <person name="Morishita T."/>
            <person name="Endo T."/>
            <person name="Shin-I T."/>
            <person name="Takeda H."/>
            <person name="Morishita S."/>
            <person name="Kohara Y."/>
        </authorList>
    </citation>
    <scope>NUCLEOTIDE SEQUENCE [LARGE SCALE GENOMIC DNA]</scope>
    <source>
        <strain evidence="5 6">Hd-rR</strain>
    </source>
</reference>
<dbReference type="InParanoid" id="A0A3B3HIS9"/>
<dbReference type="PANTHER" id="PTHR23268">
    <property type="entry name" value="T-CELL RECEPTOR BETA CHAIN"/>
    <property type="match status" value="1"/>
</dbReference>
<dbReference type="Pfam" id="PF07686">
    <property type="entry name" value="V-set"/>
    <property type="match status" value="1"/>
</dbReference>
<dbReference type="InterPro" id="IPR036179">
    <property type="entry name" value="Ig-like_dom_sf"/>
</dbReference>
<keyword evidence="6" id="KW-1185">Reference proteome</keyword>
<dbReference type="InterPro" id="IPR013106">
    <property type="entry name" value="Ig_V-set"/>
</dbReference>
<accession>A0A3B3HIS9</accession>
<dbReference type="InterPro" id="IPR013783">
    <property type="entry name" value="Ig-like_fold"/>
</dbReference>
<dbReference type="PROSITE" id="PS50835">
    <property type="entry name" value="IG_LIKE"/>
    <property type="match status" value="1"/>
</dbReference>
<dbReference type="Ensembl" id="ENSORLT00000030767.1">
    <property type="protein sequence ID" value="ENSORLP00000031597.1"/>
    <property type="gene ID" value="ENSORLG00000027543.1"/>
</dbReference>